<dbReference type="Gene3D" id="3.30.760.10">
    <property type="entry name" value="RNA Cap, Translation Initiation Factor Eif4e"/>
    <property type="match status" value="1"/>
</dbReference>
<dbReference type="GO" id="GO:0003743">
    <property type="term" value="F:translation initiation factor activity"/>
    <property type="evidence" value="ECO:0007669"/>
    <property type="project" value="UniProtKB-KW"/>
</dbReference>
<accession>A0A6C0BJQ2</accession>
<name>A0A6C0BJQ2_9ZZZZ</name>
<keyword evidence="3" id="KW-0694">RNA-binding</keyword>
<dbReference type="GO" id="GO:0000340">
    <property type="term" value="F:RNA 7-methylguanosine cap binding"/>
    <property type="evidence" value="ECO:0007669"/>
    <property type="project" value="TreeGrafter"/>
</dbReference>
<dbReference type="PANTHER" id="PTHR11960">
    <property type="entry name" value="EUKARYOTIC TRANSLATION INITIATION FACTOR 4E RELATED"/>
    <property type="match status" value="1"/>
</dbReference>
<keyword evidence="4" id="KW-0648">Protein biosynthesis</keyword>
<dbReference type="EMBL" id="MN739182">
    <property type="protein sequence ID" value="QHS92597.1"/>
    <property type="molecule type" value="Genomic_DNA"/>
</dbReference>
<dbReference type="AlphaFoldDB" id="A0A6C0BJQ2"/>
<proteinExistence type="predicted"/>
<keyword evidence="2" id="KW-0810">Translation regulation</keyword>
<evidence type="ECO:0000256" key="1">
    <source>
        <dbReference type="ARBA" id="ARBA00022540"/>
    </source>
</evidence>
<dbReference type="Pfam" id="PF01652">
    <property type="entry name" value="IF4E"/>
    <property type="match status" value="1"/>
</dbReference>
<evidence type="ECO:0000256" key="4">
    <source>
        <dbReference type="ARBA" id="ARBA00022917"/>
    </source>
</evidence>
<dbReference type="InterPro" id="IPR023398">
    <property type="entry name" value="TIF_eIF4e-like"/>
</dbReference>
<dbReference type="PANTHER" id="PTHR11960:SF66">
    <property type="entry name" value="EUKARYOTIC TRANSLATION INITIATION FACTOR 4E TYPE 3"/>
    <property type="match status" value="1"/>
</dbReference>
<organism evidence="5">
    <name type="scientific">viral metagenome</name>
    <dbReference type="NCBI Taxonomy" id="1070528"/>
    <lineage>
        <taxon>unclassified sequences</taxon>
        <taxon>metagenomes</taxon>
        <taxon>organismal metagenomes</taxon>
    </lineage>
</organism>
<keyword evidence="1" id="KW-0396">Initiation factor</keyword>
<protein>
    <recommendedName>
        <fullName evidence="6">Eukaryotic translation initiation factor 4E</fullName>
    </recommendedName>
</protein>
<dbReference type="InterPro" id="IPR001040">
    <property type="entry name" value="TIF_eIF_4E"/>
</dbReference>
<evidence type="ECO:0008006" key="6">
    <source>
        <dbReference type="Google" id="ProtNLM"/>
    </source>
</evidence>
<dbReference type="GO" id="GO:0006417">
    <property type="term" value="P:regulation of translation"/>
    <property type="evidence" value="ECO:0007669"/>
    <property type="project" value="UniProtKB-KW"/>
</dbReference>
<sequence length="200" mass="23508">MLHQEDWTIVTSQKKKPQYIEIVNKKTNPNGQSETQETHPLQDTWVYWMHDLNDERWTLESYRQLLTFNTVEDFWIVYNNVTNMNNGMYYLMRQRCPPIWDHAINVNGGGWTFKVDKKYAHDFWEKLSCFCVGEMASNQPGNVIGVSISPKVKFVTIRLWTQSSVKNSQEFDAIKRATENDSVVINFENARFTPNKQANC</sequence>
<evidence type="ECO:0000256" key="2">
    <source>
        <dbReference type="ARBA" id="ARBA00022845"/>
    </source>
</evidence>
<dbReference type="SUPFAM" id="SSF55418">
    <property type="entry name" value="eIF4e-like"/>
    <property type="match status" value="1"/>
</dbReference>
<reference evidence="5" key="1">
    <citation type="journal article" date="2020" name="Nature">
        <title>Giant virus diversity and host interactions through global metagenomics.</title>
        <authorList>
            <person name="Schulz F."/>
            <person name="Roux S."/>
            <person name="Paez-Espino D."/>
            <person name="Jungbluth S."/>
            <person name="Walsh D.A."/>
            <person name="Denef V.J."/>
            <person name="McMahon K.D."/>
            <person name="Konstantinidis K.T."/>
            <person name="Eloe-Fadrosh E.A."/>
            <person name="Kyrpides N.C."/>
            <person name="Woyke T."/>
        </authorList>
    </citation>
    <scope>NUCLEOTIDE SEQUENCE</scope>
    <source>
        <strain evidence="5">GVMAG-M-3300014204-73</strain>
    </source>
</reference>
<evidence type="ECO:0000256" key="3">
    <source>
        <dbReference type="ARBA" id="ARBA00022884"/>
    </source>
</evidence>
<evidence type="ECO:0000313" key="5">
    <source>
        <dbReference type="EMBL" id="QHS92597.1"/>
    </source>
</evidence>
<dbReference type="GO" id="GO:0016281">
    <property type="term" value="C:eukaryotic translation initiation factor 4F complex"/>
    <property type="evidence" value="ECO:0007669"/>
    <property type="project" value="TreeGrafter"/>
</dbReference>